<organism evidence="2 3">
    <name type="scientific">Nibricoccus aquaticus</name>
    <dbReference type="NCBI Taxonomy" id="2576891"/>
    <lineage>
        <taxon>Bacteria</taxon>
        <taxon>Pseudomonadati</taxon>
        <taxon>Verrucomicrobiota</taxon>
        <taxon>Opitutia</taxon>
        <taxon>Opitutales</taxon>
        <taxon>Opitutaceae</taxon>
        <taxon>Nibricoccus</taxon>
    </lineage>
</organism>
<dbReference type="AlphaFoldDB" id="A0A290Q765"/>
<dbReference type="Proteomes" id="UP000217265">
    <property type="component" value="Chromosome"/>
</dbReference>
<feature type="region of interest" description="Disordered" evidence="1">
    <location>
        <begin position="243"/>
        <end position="309"/>
    </location>
</feature>
<dbReference type="Gene3D" id="3.40.50.880">
    <property type="match status" value="1"/>
</dbReference>
<sequence length="505" mass="53880">MSENNFTPGDERESASDVIFRRLATSLVGKDTAAVEIEHVRSYAQGPELARLLPFSLVIWYTGASYGGNADNSAVLGVNDEKTVRSYLEQKGGTVVLISPGYVSKVLDTYSTWDESSWPFLSEVMGVRGANGLAQRFNPGTVVSATGTEFHVEGGSGVESQFSVVNPDGAAVVYTTQLTTPKPGYAPVPVATAFPYGKGRMIYVGFTFEKLAESELAPAFQTLFAATGLAAQAQPAGTAAKTAPSIELPPSAKTPAVVGGLPPISRPPATGSPLVTGKELSPVVPIAPATPAPKPSSGTTDESGDPAKIEDDVPVLARTSPTVITGALLRIYTGIDSKEAPSEVKMTFYRNGGLNDPIPAGVKDLNPLKLTKLGPEAVVKNQELAANSVYEYAFLTPGPKTSYADGSTVTIETFQQHGVRVEINYTPNFFLDAWRIQKVELVIQFGCQEHWMMTHTYMGTRRVQEGDKNVVTPGFPKTITWINGALLNDGNRQLVLIADGFFMPK</sequence>
<proteinExistence type="predicted"/>
<gene>
    <name evidence="2" type="ORF">CMV30_11285</name>
</gene>
<reference evidence="2 3" key="1">
    <citation type="submission" date="2017-09" db="EMBL/GenBank/DDBJ databases">
        <title>Complete genome sequence of Verrucomicrobial strain HZ-65, isolated from freshwater.</title>
        <authorList>
            <person name="Choi A."/>
        </authorList>
    </citation>
    <scope>NUCLEOTIDE SEQUENCE [LARGE SCALE GENOMIC DNA]</scope>
    <source>
        <strain evidence="2 3">HZ-65</strain>
    </source>
</reference>
<evidence type="ECO:0000313" key="2">
    <source>
        <dbReference type="EMBL" id="ATC64489.1"/>
    </source>
</evidence>
<dbReference type="EMBL" id="CP023344">
    <property type="protein sequence ID" value="ATC64489.1"/>
    <property type="molecule type" value="Genomic_DNA"/>
</dbReference>
<dbReference type="KEGG" id="vbh:CMV30_11285"/>
<evidence type="ECO:0000256" key="1">
    <source>
        <dbReference type="SAM" id="MobiDB-lite"/>
    </source>
</evidence>
<keyword evidence="3" id="KW-1185">Reference proteome</keyword>
<accession>A0A290Q765</accession>
<name>A0A290Q765_9BACT</name>
<dbReference type="InterPro" id="IPR029062">
    <property type="entry name" value="Class_I_gatase-like"/>
</dbReference>
<protein>
    <submittedName>
        <fullName evidence="2">Uncharacterized protein</fullName>
    </submittedName>
</protein>
<evidence type="ECO:0000313" key="3">
    <source>
        <dbReference type="Proteomes" id="UP000217265"/>
    </source>
</evidence>